<sequence>MGWFLVVGGVLVTCVVTFSTLRLVYTANHAIAVVLSDVASKGESVRIVPGKPVGTMEPIGYGCSA</sequence>
<gene>
    <name evidence="1" type="ORF">OIN59_10855</name>
</gene>
<organism evidence="1 2">
    <name type="scientific">Acidovorax benzenivorans</name>
    <dbReference type="NCBI Taxonomy" id="2987520"/>
    <lineage>
        <taxon>Bacteria</taxon>
        <taxon>Pseudomonadati</taxon>
        <taxon>Pseudomonadota</taxon>
        <taxon>Betaproteobacteria</taxon>
        <taxon>Burkholderiales</taxon>
        <taxon>Comamonadaceae</taxon>
        <taxon>Acidovorax</taxon>
    </lineage>
</organism>
<proteinExistence type="predicted"/>
<reference evidence="1" key="1">
    <citation type="submission" date="2022-10" db="EMBL/GenBank/DDBJ databases">
        <title>Description of microaerobic benzene degrading bacteria.</title>
        <authorList>
            <person name="Bedics A."/>
            <person name="Tancsics A."/>
            <person name="Banerjee S."/>
        </authorList>
    </citation>
    <scope>NUCLEOTIDE SEQUENCE</scope>
    <source>
        <strain evidence="1">D2M1</strain>
    </source>
</reference>
<dbReference type="Proteomes" id="UP001148932">
    <property type="component" value="Unassembled WGS sequence"/>
</dbReference>
<evidence type="ECO:0000313" key="2">
    <source>
        <dbReference type="Proteomes" id="UP001148932"/>
    </source>
</evidence>
<keyword evidence="2" id="KW-1185">Reference proteome</keyword>
<accession>A0ABT5RW65</accession>
<evidence type="ECO:0000313" key="1">
    <source>
        <dbReference type="EMBL" id="MDD2177935.1"/>
    </source>
</evidence>
<protein>
    <submittedName>
        <fullName evidence="1">Uncharacterized protein</fullName>
    </submittedName>
</protein>
<dbReference type="EMBL" id="JAPCKI010000005">
    <property type="protein sequence ID" value="MDD2177935.1"/>
    <property type="molecule type" value="Genomic_DNA"/>
</dbReference>
<name>A0ABT5RW65_9BURK</name>
<comment type="caution">
    <text evidence="1">The sequence shown here is derived from an EMBL/GenBank/DDBJ whole genome shotgun (WGS) entry which is preliminary data.</text>
</comment>